<dbReference type="InterPro" id="IPR014729">
    <property type="entry name" value="Rossmann-like_a/b/a_fold"/>
</dbReference>
<feature type="domain" description="DUF218" evidence="2">
    <location>
        <begin position="44"/>
        <end position="198"/>
    </location>
</feature>
<evidence type="ECO:0000256" key="1">
    <source>
        <dbReference type="SAM" id="Phobius"/>
    </source>
</evidence>
<name>A0A226C1C6_9FIRM</name>
<protein>
    <recommendedName>
        <fullName evidence="2">DUF218 domain-containing protein</fullName>
    </recommendedName>
</protein>
<dbReference type="EMBL" id="NIQC01000001">
    <property type="protein sequence ID" value="OWZ84975.1"/>
    <property type="molecule type" value="Genomic_DNA"/>
</dbReference>
<keyword evidence="1" id="KW-0472">Membrane</keyword>
<dbReference type="RefSeq" id="WP_089022399.1">
    <property type="nucleotide sequence ID" value="NZ_NIQC01000001.1"/>
</dbReference>
<comment type="caution">
    <text evidence="3">The sequence shown here is derived from an EMBL/GenBank/DDBJ whole genome shotgun (WGS) entry which is preliminary data.</text>
</comment>
<sequence>MTIKKYPWIVVLSTLLILIVLLSNTILTLLGSVLLEKESPKNADYIVVLQGSIPDRMIHGVNLYKEGYADTILMVESRSFSNYDLIEKHDLNISSSADINKEIALQMGAFEDDLIKLSGKAASTRQEAKIINNHLEDTKNKTILLVTSEFHSNRAKLIFQDVFEHLEVVSTPTPYDPFCTDTWWKDRRQTRNFLMEYLKLINFYTFNI</sequence>
<keyword evidence="1" id="KW-1133">Transmembrane helix</keyword>
<dbReference type="Pfam" id="PF02698">
    <property type="entry name" value="DUF218"/>
    <property type="match status" value="1"/>
</dbReference>
<organism evidence="3 4">
    <name type="scientific">Natranaerobius trueperi</name>
    <dbReference type="NCBI Taxonomy" id="759412"/>
    <lineage>
        <taxon>Bacteria</taxon>
        <taxon>Bacillati</taxon>
        <taxon>Bacillota</taxon>
        <taxon>Clostridia</taxon>
        <taxon>Natranaerobiales</taxon>
        <taxon>Natranaerobiaceae</taxon>
        <taxon>Natranaerobius</taxon>
    </lineage>
</organism>
<dbReference type="PANTHER" id="PTHR30336:SF20">
    <property type="entry name" value="DUF218 DOMAIN-CONTAINING PROTEIN"/>
    <property type="match status" value="1"/>
</dbReference>
<dbReference type="InterPro" id="IPR003848">
    <property type="entry name" value="DUF218"/>
</dbReference>
<dbReference type="CDD" id="cd06259">
    <property type="entry name" value="YdcF-like"/>
    <property type="match status" value="1"/>
</dbReference>
<feature type="transmembrane region" description="Helical" evidence="1">
    <location>
        <begin position="6"/>
        <end position="35"/>
    </location>
</feature>
<accession>A0A226C1C6</accession>
<evidence type="ECO:0000313" key="3">
    <source>
        <dbReference type="EMBL" id="OWZ84975.1"/>
    </source>
</evidence>
<dbReference type="OrthoDB" id="9782395at2"/>
<gene>
    <name evidence="3" type="ORF">CDO51_00805</name>
</gene>
<dbReference type="AlphaFoldDB" id="A0A226C1C6"/>
<reference evidence="3 4" key="1">
    <citation type="submission" date="2017-06" db="EMBL/GenBank/DDBJ databases">
        <title>Draft Genome Sequence of Natranaerobius trueperi halophilic, alkalithermophilic bacteria from soda lakes.</title>
        <authorList>
            <person name="Zhao B."/>
        </authorList>
    </citation>
    <scope>NUCLEOTIDE SEQUENCE [LARGE SCALE GENOMIC DNA]</scope>
    <source>
        <strain evidence="3 4">DSM 18760</strain>
    </source>
</reference>
<dbReference type="Gene3D" id="3.40.50.620">
    <property type="entry name" value="HUPs"/>
    <property type="match status" value="1"/>
</dbReference>
<evidence type="ECO:0000259" key="2">
    <source>
        <dbReference type="Pfam" id="PF02698"/>
    </source>
</evidence>
<dbReference type="InterPro" id="IPR051599">
    <property type="entry name" value="Cell_Envelope_Assoc"/>
</dbReference>
<proteinExistence type="predicted"/>
<keyword evidence="4" id="KW-1185">Reference proteome</keyword>
<keyword evidence="1" id="KW-0812">Transmembrane</keyword>
<evidence type="ECO:0000313" key="4">
    <source>
        <dbReference type="Proteomes" id="UP000214588"/>
    </source>
</evidence>
<dbReference type="GO" id="GO:0005886">
    <property type="term" value="C:plasma membrane"/>
    <property type="evidence" value="ECO:0007669"/>
    <property type="project" value="TreeGrafter"/>
</dbReference>
<dbReference type="Proteomes" id="UP000214588">
    <property type="component" value="Unassembled WGS sequence"/>
</dbReference>
<dbReference type="PANTHER" id="PTHR30336">
    <property type="entry name" value="INNER MEMBRANE PROTEIN, PROBABLE PERMEASE"/>
    <property type="match status" value="1"/>
</dbReference>